<dbReference type="Pfam" id="PF03127">
    <property type="entry name" value="GAT"/>
    <property type="match status" value="1"/>
</dbReference>
<dbReference type="GO" id="GO:0005737">
    <property type="term" value="C:cytoplasm"/>
    <property type="evidence" value="ECO:0007669"/>
    <property type="project" value="UniProtKB-ARBA"/>
</dbReference>
<evidence type="ECO:0000256" key="3">
    <source>
        <dbReference type="ARBA" id="ARBA00022448"/>
    </source>
</evidence>
<dbReference type="GO" id="GO:0043328">
    <property type="term" value="P:protein transport to vacuole involved in ubiquitin-dependent protein catabolic process via the multivesicular body sorting pathway"/>
    <property type="evidence" value="ECO:0007669"/>
    <property type="project" value="InterPro"/>
</dbReference>
<dbReference type="InterPro" id="IPR038425">
    <property type="entry name" value="GAT_sf"/>
</dbReference>
<dbReference type="InterPro" id="IPR044836">
    <property type="entry name" value="TOL_plant"/>
</dbReference>
<dbReference type="PROSITE" id="PS50909">
    <property type="entry name" value="GAT"/>
    <property type="match status" value="1"/>
</dbReference>
<dbReference type="EMBL" id="JAGYWB010000005">
    <property type="protein sequence ID" value="KAI0522947.1"/>
    <property type="molecule type" value="Genomic_DNA"/>
</dbReference>
<evidence type="ECO:0000256" key="2">
    <source>
        <dbReference type="ARBA" id="ARBA00007708"/>
    </source>
</evidence>
<sequence>MQENISEYELEIRYDLQVIVSTLRMPNSLVDRATSDMLIGPDWAMNLEICDVLNHDPGQIRDFVKGLKKRIKSKNSKVQLLALTLLETAVKSCSDMVHMQIVDKDIPHEMVKIAKKKPDFHVKEKILVLIDTWQEAFGGPQGRYPQFFMAYHELLRAGVVFPKRPVKSTPIFRSATSYPHSMRKHDNKTEKLEASSDSEIHFLRYIDVKQEVIVELVEKCRLYRQRVVHLVNSTSDEKLLREGLALNDDLQNVLTKYDAIVIEDSKKPKKKNSLHDLVDLDFKNQDADNESHRRSNAPLQQLLLPAPPGPNDIPITSPRSCLQLDLLSGEEFNTTSIDNSLALVPANETTAPSANDQNMPVLTGIYSPRNCGNNCTANIAFQAEQDYTVASLFQQQQQSISYLDGSAMNHGEAIHEHASFVQKALPSHGDPSWNNHIVGTQQQARIGEIDQGGALPPPPWEIELAESSQPLTIQQQHFQNEQTQEIITYSTGIQRNQPMGMFPPHDQAYHLLNAYSQSMQGYNYGQQSESHSYSNTRELSHKLNGLGLQDSYMNAGHYYQMPSTSSSSYLQQRFMADDNLFGDLVSIAKSKTNRPAK</sequence>
<dbReference type="SMART" id="SM00288">
    <property type="entry name" value="VHS"/>
    <property type="match status" value="1"/>
</dbReference>
<dbReference type="CDD" id="cd03561">
    <property type="entry name" value="VHS"/>
    <property type="match status" value="1"/>
</dbReference>
<accession>A0A8T3BVJ2</accession>
<dbReference type="Gene3D" id="1.25.40.90">
    <property type="match status" value="1"/>
</dbReference>
<dbReference type="AlphaFoldDB" id="A0A8T3BVJ2"/>
<dbReference type="PANTHER" id="PTHR45898">
    <property type="entry name" value="TOM1-LIKE PROTEIN"/>
    <property type="match status" value="1"/>
</dbReference>
<dbReference type="Pfam" id="PF00790">
    <property type="entry name" value="VHS"/>
    <property type="match status" value="1"/>
</dbReference>
<keyword evidence="9" id="KW-1185">Reference proteome</keyword>
<evidence type="ECO:0000256" key="4">
    <source>
        <dbReference type="ARBA" id="ARBA00022927"/>
    </source>
</evidence>
<dbReference type="PROSITE" id="PS50179">
    <property type="entry name" value="VHS"/>
    <property type="match status" value="1"/>
</dbReference>
<evidence type="ECO:0000259" key="6">
    <source>
        <dbReference type="PROSITE" id="PS50179"/>
    </source>
</evidence>
<gene>
    <name evidence="8" type="ORF">KFK09_005336</name>
</gene>
<keyword evidence="4" id="KW-0653">Protein transport</keyword>
<evidence type="ECO:0000313" key="9">
    <source>
        <dbReference type="Proteomes" id="UP000829196"/>
    </source>
</evidence>
<feature type="domain" description="GAT" evidence="7">
    <location>
        <begin position="173"/>
        <end position="262"/>
    </location>
</feature>
<evidence type="ECO:0000256" key="1">
    <source>
        <dbReference type="ARBA" id="ARBA00004170"/>
    </source>
</evidence>
<dbReference type="PANTHER" id="PTHR45898:SF4">
    <property type="entry name" value="TARGET OF MYB PROTEIN 1"/>
    <property type="match status" value="1"/>
</dbReference>
<comment type="subcellular location">
    <subcellularLocation>
        <location evidence="1">Membrane</location>
        <topology evidence="1">Peripheral membrane protein</topology>
    </subcellularLocation>
</comment>
<evidence type="ECO:0000256" key="5">
    <source>
        <dbReference type="ARBA" id="ARBA00023136"/>
    </source>
</evidence>
<dbReference type="GO" id="GO:0016020">
    <property type="term" value="C:membrane"/>
    <property type="evidence" value="ECO:0007669"/>
    <property type="project" value="UniProtKB-SubCell"/>
</dbReference>
<dbReference type="GO" id="GO:0035091">
    <property type="term" value="F:phosphatidylinositol binding"/>
    <property type="evidence" value="ECO:0007669"/>
    <property type="project" value="InterPro"/>
</dbReference>
<dbReference type="GO" id="GO:0043130">
    <property type="term" value="F:ubiquitin binding"/>
    <property type="evidence" value="ECO:0007669"/>
    <property type="project" value="InterPro"/>
</dbReference>
<dbReference type="Proteomes" id="UP000829196">
    <property type="component" value="Unassembled WGS sequence"/>
</dbReference>
<proteinExistence type="inferred from homology"/>
<dbReference type="Gene3D" id="1.20.58.160">
    <property type="match status" value="1"/>
</dbReference>
<evidence type="ECO:0000313" key="8">
    <source>
        <dbReference type="EMBL" id="KAI0522947.1"/>
    </source>
</evidence>
<keyword evidence="5" id="KW-0472">Membrane</keyword>
<dbReference type="InterPro" id="IPR002014">
    <property type="entry name" value="VHS_dom"/>
</dbReference>
<dbReference type="SUPFAM" id="SSF48464">
    <property type="entry name" value="ENTH/VHS domain"/>
    <property type="match status" value="1"/>
</dbReference>
<reference evidence="8" key="1">
    <citation type="journal article" date="2022" name="Front. Genet.">
        <title>Chromosome-Scale Assembly of the Dendrobium nobile Genome Provides Insights Into the Molecular Mechanism of the Biosynthesis of the Medicinal Active Ingredient of Dendrobium.</title>
        <authorList>
            <person name="Xu Q."/>
            <person name="Niu S.-C."/>
            <person name="Li K.-L."/>
            <person name="Zheng P.-J."/>
            <person name="Zhang X.-J."/>
            <person name="Jia Y."/>
            <person name="Liu Y."/>
            <person name="Niu Y.-X."/>
            <person name="Yu L.-H."/>
            <person name="Chen D.-F."/>
            <person name="Zhang G.-Q."/>
        </authorList>
    </citation>
    <scope>NUCLEOTIDE SEQUENCE</scope>
    <source>
        <tissue evidence="8">Leaf</tissue>
    </source>
</reference>
<dbReference type="InterPro" id="IPR008942">
    <property type="entry name" value="ENTH_VHS"/>
</dbReference>
<name>A0A8T3BVJ2_DENNO</name>
<keyword evidence="3" id="KW-0813">Transport</keyword>
<comment type="similarity">
    <text evidence="2">Belongs to the TOM1 family.</text>
</comment>
<dbReference type="FunFam" id="1.25.40.90:FF:000028">
    <property type="entry name" value="TOM1-like protein 2"/>
    <property type="match status" value="1"/>
</dbReference>
<dbReference type="SUPFAM" id="SSF89009">
    <property type="entry name" value="GAT-like domain"/>
    <property type="match status" value="1"/>
</dbReference>
<comment type="caution">
    <text evidence="8">The sequence shown here is derived from an EMBL/GenBank/DDBJ whole genome shotgun (WGS) entry which is preliminary data.</text>
</comment>
<evidence type="ECO:0000259" key="7">
    <source>
        <dbReference type="PROSITE" id="PS50909"/>
    </source>
</evidence>
<protein>
    <submittedName>
        <fullName evidence="8">Uncharacterized protein</fullName>
    </submittedName>
</protein>
<organism evidence="8 9">
    <name type="scientific">Dendrobium nobile</name>
    <name type="common">Orchid</name>
    <dbReference type="NCBI Taxonomy" id="94219"/>
    <lineage>
        <taxon>Eukaryota</taxon>
        <taxon>Viridiplantae</taxon>
        <taxon>Streptophyta</taxon>
        <taxon>Embryophyta</taxon>
        <taxon>Tracheophyta</taxon>
        <taxon>Spermatophyta</taxon>
        <taxon>Magnoliopsida</taxon>
        <taxon>Liliopsida</taxon>
        <taxon>Asparagales</taxon>
        <taxon>Orchidaceae</taxon>
        <taxon>Epidendroideae</taxon>
        <taxon>Malaxideae</taxon>
        <taxon>Dendrobiinae</taxon>
        <taxon>Dendrobium</taxon>
    </lineage>
</organism>
<dbReference type="SMR" id="A0A8T3BVJ2"/>
<dbReference type="OrthoDB" id="2018246at2759"/>
<feature type="domain" description="VHS" evidence="6">
    <location>
        <begin position="33"/>
        <end position="162"/>
    </location>
</feature>
<dbReference type="InterPro" id="IPR004152">
    <property type="entry name" value="GAT_dom"/>
</dbReference>